<gene>
    <name evidence="2" type="ORF">C1SCF055_LOCUS16025</name>
</gene>
<dbReference type="EMBL" id="CAMXCT010001313">
    <property type="protein sequence ID" value="CAI3988910.1"/>
    <property type="molecule type" value="Genomic_DNA"/>
</dbReference>
<dbReference type="OrthoDB" id="435813at2759"/>
<protein>
    <submittedName>
        <fullName evidence="2">Uncharacterized protein</fullName>
    </submittedName>
</protein>
<keyword evidence="4" id="KW-1185">Reference proteome</keyword>
<feature type="compositionally biased region" description="Polar residues" evidence="1">
    <location>
        <begin position="215"/>
        <end position="227"/>
    </location>
</feature>
<dbReference type="AlphaFoldDB" id="A0A9P1FW35"/>
<reference evidence="3 4" key="2">
    <citation type="submission" date="2024-05" db="EMBL/GenBank/DDBJ databases">
        <authorList>
            <person name="Chen Y."/>
            <person name="Shah S."/>
            <person name="Dougan E. K."/>
            <person name="Thang M."/>
            <person name="Chan C."/>
        </authorList>
    </citation>
    <scope>NUCLEOTIDE SEQUENCE [LARGE SCALE GENOMIC DNA]</scope>
</reference>
<feature type="region of interest" description="Disordered" evidence="1">
    <location>
        <begin position="1"/>
        <end position="256"/>
    </location>
</feature>
<evidence type="ECO:0000313" key="2">
    <source>
        <dbReference type="EMBL" id="CAI3988910.1"/>
    </source>
</evidence>
<feature type="compositionally biased region" description="Basic and acidic residues" evidence="1">
    <location>
        <begin position="87"/>
        <end position="101"/>
    </location>
</feature>
<comment type="caution">
    <text evidence="2">The sequence shown here is derived from an EMBL/GenBank/DDBJ whole genome shotgun (WGS) entry which is preliminary data.</text>
</comment>
<organism evidence="2">
    <name type="scientific">Cladocopium goreaui</name>
    <dbReference type="NCBI Taxonomy" id="2562237"/>
    <lineage>
        <taxon>Eukaryota</taxon>
        <taxon>Sar</taxon>
        <taxon>Alveolata</taxon>
        <taxon>Dinophyceae</taxon>
        <taxon>Suessiales</taxon>
        <taxon>Symbiodiniaceae</taxon>
        <taxon>Cladocopium</taxon>
    </lineage>
</organism>
<feature type="compositionally biased region" description="Low complexity" evidence="1">
    <location>
        <begin position="231"/>
        <end position="256"/>
    </location>
</feature>
<evidence type="ECO:0000313" key="3">
    <source>
        <dbReference type="EMBL" id="CAL4776222.1"/>
    </source>
</evidence>
<name>A0A9P1FW35_9DINO</name>
<accession>A0A9P1FW35</accession>
<feature type="compositionally biased region" description="Polar residues" evidence="1">
    <location>
        <begin position="161"/>
        <end position="183"/>
    </location>
</feature>
<evidence type="ECO:0000313" key="4">
    <source>
        <dbReference type="Proteomes" id="UP001152797"/>
    </source>
</evidence>
<feature type="compositionally biased region" description="Polar residues" evidence="1">
    <location>
        <begin position="72"/>
        <end position="83"/>
    </location>
</feature>
<feature type="compositionally biased region" description="Basic and acidic residues" evidence="1">
    <location>
        <begin position="146"/>
        <end position="159"/>
    </location>
</feature>
<feature type="compositionally biased region" description="Low complexity" evidence="1">
    <location>
        <begin position="108"/>
        <end position="127"/>
    </location>
</feature>
<dbReference type="EMBL" id="CAMXCT030001313">
    <property type="protein sequence ID" value="CAL4776222.1"/>
    <property type="molecule type" value="Genomic_DNA"/>
</dbReference>
<evidence type="ECO:0000256" key="1">
    <source>
        <dbReference type="SAM" id="MobiDB-lite"/>
    </source>
</evidence>
<dbReference type="EMBL" id="CAMXCT020001313">
    <property type="protein sequence ID" value="CAL1142285.1"/>
    <property type="molecule type" value="Genomic_DNA"/>
</dbReference>
<proteinExistence type="predicted"/>
<dbReference type="Proteomes" id="UP001152797">
    <property type="component" value="Unassembled WGS sequence"/>
</dbReference>
<feature type="compositionally biased region" description="Basic and acidic residues" evidence="1">
    <location>
        <begin position="196"/>
        <end position="207"/>
    </location>
</feature>
<reference evidence="2" key="1">
    <citation type="submission" date="2022-10" db="EMBL/GenBank/DDBJ databases">
        <authorList>
            <person name="Chen Y."/>
            <person name="Dougan E. K."/>
            <person name="Chan C."/>
            <person name="Rhodes N."/>
            <person name="Thang M."/>
        </authorList>
    </citation>
    <scope>NUCLEOTIDE SEQUENCE</scope>
</reference>
<sequence length="385" mass="41343">MSEADGTASNSTGTMSVRLSPKAFPREHRMSASELLKQASDESPKQGTQGTQARRSGGPQGQPGGPRSSSGHNIDSTAVSQVLANADIRKQDTTPRSDTARSSKVRSARSSSSSQLKARSRSSSSASHGHRSTARKESGRSPSSRSRLDKHLEVSKDDSGPSVQARRSNRATTEQATSETKVPNTEARHRTWSGPEPRESQAKEKGLITDAEALSQWSDGSTALNTKASRDSTSTSRDSCSSPSRSALSGRLLGGSPSPGDTAVILVDWDDTLSPTSWVFEQIRKCPDNKALAAVEKASEDLLREHSMTVVAFLRAARACAQVAVVTLATEDFFHQSADTFLHEVRVKDLFEELGIEVHFAERPAQVSFPAAARSNAVRREVEMG</sequence>
<feature type="compositionally biased region" description="Polar residues" evidence="1">
    <location>
        <begin position="7"/>
        <end position="17"/>
    </location>
</feature>